<accession>A0ACC2GRW1</accession>
<evidence type="ECO:0000313" key="1">
    <source>
        <dbReference type="EMBL" id="KAJ8006401.1"/>
    </source>
</evidence>
<evidence type="ECO:0000313" key="2">
    <source>
        <dbReference type="Proteomes" id="UP001157502"/>
    </source>
</evidence>
<sequence>MFAQEKPFFINSRIRPGTSKSFVLSQSGVAVPFTISRYLRGYQQEGIQFIYDNYAQSKVVSWATTWAWAKLSRSSLIVAPLSVLYNWKDELETWGHFRSVVWTRPQDQNPNSQITVAMKELRCRVRVGLTGTHPAEQLGGTLVCHGLVG</sequence>
<protein>
    <submittedName>
        <fullName evidence="1">Uncharacterized protein</fullName>
    </submittedName>
</protein>
<dbReference type="Proteomes" id="UP001157502">
    <property type="component" value="Chromosome 10"/>
</dbReference>
<comment type="caution">
    <text evidence="1">The sequence shown here is derived from an EMBL/GenBank/DDBJ whole genome shotgun (WGS) entry which is preliminary data.</text>
</comment>
<keyword evidence="2" id="KW-1185">Reference proteome</keyword>
<name>A0ACC2GRW1_DALPE</name>
<dbReference type="EMBL" id="CM055737">
    <property type="protein sequence ID" value="KAJ8006401.1"/>
    <property type="molecule type" value="Genomic_DNA"/>
</dbReference>
<gene>
    <name evidence="1" type="ORF">DPEC_G00134840</name>
</gene>
<organism evidence="1 2">
    <name type="scientific">Dallia pectoralis</name>
    <name type="common">Alaska blackfish</name>
    <dbReference type="NCBI Taxonomy" id="75939"/>
    <lineage>
        <taxon>Eukaryota</taxon>
        <taxon>Metazoa</taxon>
        <taxon>Chordata</taxon>
        <taxon>Craniata</taxon>
        <taxon>Vertebrata</taxon>
        <taxon>Euteleostomi</taxon>
        <taxon>Actinopterygii</taxon>
        <taxon>Neopterygii</taxon>
        <taxon>Teleostei</taxon>
        <taxon>Protacanthopterygii</taxon>
        <taxon>Esociformes</taxon>
        <taxon>Umbridae</taxon>
        <taxon>Dallia</taxon>
    </lineage>
</organism>
<reference evidence="1" key="1">
    <citation type="submission" date="2021-05" db="EMBL/GenBank/DDBJ databases">
        <authorList>
            <person name="Pan Q."/>
            <person name="Jouanno E."/>
            <person name="Zahm M."/>
            <person name="Klopp C."/>
            <person name="Cabau C."/>
            <person name="Louis A."/>
            <person name="Berthelot C."/>
            <person name="Parey E."/>
            <person name="Roest Crollius H."/>
            <person name="Montfort J."/>
            <person name="Robinson-Rechavi M."/>
            <person name="Bouchez O."/>
            <person name="Lampietro C."/>
            <person name="Lopez Roques C."/>
            <person name="Donnadieu C."/>
            <person name="Postlethwait J."/>
            <person name="Bobe J."/>
            <person name="Dillon D."/>
            <person name="Chandos A."/>
            <person name="von Hippel F."/>
            <person name="Guiguen Y."/>
        </authorList>
    </citation>
    <scope>NUCLEOTIDE SEQUENCE</scope>
    <source>
        <strain evidence="1">YG-Jan2019</strain>
    </source>
</reference>
<proteinExistence type="predicted"/>